<organism evidence="1 2">
    <name type="scientific">Candidatus Intestinimonas merdavium</name>
    <dbReference type="NCBI Taxonomy" id="2838622"/>
    <lineage>
        <taxon>Bacteria</taxon>
        <taxon>Bacillati</taxon>
        <taxon>Bacillota</taxon>
        <taxon>Clostridia</taxon>
        <taxon>Eubacteriales</taxon>
        <taxon>Intestinimonas</taxon>
    </lineage>
</organism>
<name>A0A9D2CDS3_9FIRM</name>
<dbReference type="EMBL" id="DXCX01000100">
    <property type="protein sequence ID" value="HIY74231.1"/>
    <property type="molecule type" value="Genomic_DNA"/>
</dbReference>
<sequence>MEELRPIPPAPKKRPNPILRLLAFLLTLALLLGAVALVAYRDRINLDAIKRYFTYRSLERSDSGQIDSFQFDSSGRGGFSSLGDDLMVWSSAGVRLYSPSGVEYLNDALSLLHPVADIRDNAAVVYDAGGTTLRVYADRSCIFSLDTEQGHEILSAHMGPGRTLSVVTQETGYKGVVTLYGSDYQPYMAIRLSTHFVMDGILSQDGKTAAVLTVGQSNNTFESALALYNKTGDEAFARCSLGNNAILDLSCSDGMFWALGETGLSVVSTDGTTNLTYDYGGAYLKDYSLGGDGYATLLLGKYRAGSSATLATVDAEGKTIASLELDDQTLDLSASGRYVAVLTASTLTIYTRDLRPYALMDNTMGARNVVLRSDGTAYLTSGESAQLCIPD</sequence>
<comment type="caution">
    <text evidence="1">The sequence shown here is derived from an EMBL/GenBank/DDBJ whole genome shotgun (WGS) entry which is preliminary data.</text>
</comment>
<accession>A0A9D2CDS3</accession>
<reference evidence="1" key="2">
    <citation type="submission" date="2021-04" db="EMBL/GenBank/DDBJ databases">
        <authorList>
            <person name="Gilroy R."/>
        </authorList>
    </citation>
    <scope>NUCLEOTIDE SEQUENCE</scope>
    <source>
        <strain evidence="1">CHK33-7979</strain>
    </source>
</reference>
<dbReference type="InterPro" id="IPR043765">
    <property type="entry name" value="DUF5711"/>
</dbReference>
<reference evidence="1" key="1">
    <citation type="journal article" date="2021" name="PeerJ">
        <title>Extensive microbial diversity within the chicken gut microbiome revealed by metagenomics and culture.</title>
        <authorList>
            <person name="Gilroy R."/>
            <person name="Ravi A."/>
            <person name="Getino M."/>
            <person name="Pursley I."/>
            <person name="Horton D.L."/>
            <person name="Alikhan N.F."/>
            <person name="Baker D."/>
            <person name="Gharbi K."/>
            <person name="Hall N."/>
            <person name="Watson M."/>
            <person name="Adriaenssens E.M."/>
            <person name="Foster-Nyarko E."/>
            <person name="Jarju S."/>
            <person name="Secka A."/>
            <person name="Antonio M."/>
            <person name="Oren A."/>
            <person name="Chaudhuri R.R."/>
            <person name="La Ragione R."/>
            <person name="Hildebrand F."/>
            <person name="Pallen M.J."/>
        </authorList>
    </citation>
    <scope>NUCLEOTIDE SEQUENCE</scope>
    <source>
        <strain evidence="1">CHK33-7979</strain>
    </source>
</reference>
<dbReference type="AlphaFoldDB" id="A0A9D2CDS3"/>
<dbReference type="Pfam" id="PF18975">
    <property type="entry name" value="DUF5711"/>
    <property type="match status" value="1"/>
</dbReference>
<protein>
    <submittedName>
        <fullName evidence="1">Uncharacterized protein</fullName>
    </submittedName>
</protein>
<proteinExistence type="predicted"/>
<gene>
    <name evidence="1" type="ORF">H9826_09720</name>
</gene>
<evidence type="ECO:0000313" key="2">
    <source>
        <dbReference type="Proteomes" id="UP000886824"/>
    </source>
</evidence>
<dbReference type="Proteomes" id="UP000886824">
    <property type="component" value="Unassembled WGS sequence"/>
</dbReference>
<evidence type="ECO:0000313" key="1">
    <source>
        <dbReference type="EMBL" id="HIY74231.1"/>
    </source>
</evidence>